<name>A0A222E5M9_9RHOB</name>
<sequence>MTWLQSLFAGDTRSITGALLLLAITSLVGVLGWLSKIVLQTMADWRQRRRDNDDRQEHLEEVLVDILIHADFDDRSVAGIIDTRRITALKDQIDSGPSDYRPFVPPEAPDPTFADYRGVRRRLEIELMVACDRFFDNSQLFHGYYAHLATAEFAALSSERKKQALDTLVALGEKVQADYQRLSQAMETAPEAQPIYSKVVSALPPRQDIWPNA</sequence>
<gene>
    <name evidence="2" type="ORF">ANTHELSMS3_02870</name>
</gene>
<organism evidence="2 3">
    <name type="scientific">Antarctobacter heliothermus</name>
    <dbReference type="NCBI Taxonomy" id="74033"/>
    <lineage>
        <taxon>Bacteria</taxon>
        <taxon>Pseudomonadati</taxon>
        <taxon>Pseudomonadota</taxon>
        <taxon>Alphaproteobacteria</taxon>
        <taxon>Rhodobacterales</taxon>
        <taxon>Roseobacteraceae</taxon>
        <taxon>Antarctobacter</taxon>
    </lineage>
</organism>
<accession>A0A222E5M9</accession>
<feature type="transmembrane region" description="Helical" evidence="1">
    <location>
        <begin position="15"/>
        <end position="39"/>
    </location>
</feature>
<evidence type="ECO:0000313" key="3">
    <source>
        <dbReference type="Proteomes" id="UP000203589"/>
    </source>
</evidence>
<keyword evidence="1" id="KW-0812">Transmembrane</keyword>
<dbReference type="AlphaFoldDB" id="A0A222E5M9"/>
<evidence type="ECO:0000256" key="1">
    <source>
        <dbReference type="SAM" id="Phobius"/>
    </source>
</evidence>
<dbReference type="KEGG" id="aht:ANTHELSMS3_02870"/>
<keyword evidence="3" id="KW-1185">Reference proteome</keyword>
<proteinExistence type="predicted"/>
<keyword evidence="1" id="KW-0472">Membrane</keyword>
<dbReference type="Proteomes" id="UP000203589">
    <property type="component" value="Chromosome"/>
</dbReference>
<evidence type="ECO:0008006" key="4">
    <source>
        <dbReference type="Google" id="ProtNLM"/>
    </source>
</evidence>
<reference evidence="2 3" key="1">
    <citation type="submission" date="2017-07" db="EMBL/GenBank/DDBJ databases">
        <title>Genome Sequence of Antarctobacter heliothermus Strain SMS3 Isolated from a culture of the Diatom Skeletonema marinoi.</title>
        <authorList>
            <person name="Topel M."/>
            <person name="Pinder M.I.M."/>
            <person name="Johansson O.N."/>
            <person name="Kourtchenko O."/>
            <person name="Godhe A."/>
            <person name="Clarke A.K."/>
        </authorList>
    </citation>
    <scope>NUCLEOTIDE SEQUENCE [LARGE SCALE GENOMIC DNA]</scope>
    <source>
        <strain evidence="2 3">SMS3</strain>
    </source>
</reference>
<evidence type="ECO:0000313" key="2">
    <source>
        <dbReference type="EMBL" id="ASP21524.1"/>
    </source>
</evidence>
<protein>
    <recommendedName>
        <fullName evidence="4">DUF4760 domain-containing protein</fullName>
    </recommendedName>
</protein>
<dbReference type="EMBL" id="CP022540">
    <property type="protein sequence ID" value="ASP21524.1"/>
    <property type="molecule type" value="Genomic_DNA"/>
</dbReference>
<keyword evidence="1" id="KW-1133">Transmembrane helix</keyword>